<keyword evidence="13" id="KW-1185">Reference proteome</keyword>
<evidence type="ECO:0000256" key="9">
    <source>
        <dbReference type="ARBA" id="ARBA00023065"/>
    </source>
</evidence>
<evidence type="ECO:0000256" key="7">
    <source>
        <dbReference type="ARBA" id="ARBA00022958"/>
    </source>
</evidence>
<evidence type="ECO:0000256" key="6">
    <source>
        <dbReference type="ARBA" id="ARBA00022840"/>
    </source>
</evidence>
<dbReference type="GO" id="GO:0008556">
    <property type="term" value="F:P-type potassium transmembrane transporter activity"/>
    <property type="evidence" value="ECO:0007669"/>
    <property type="project" value="InterPro"/>
</dbReference>
<dbReference type="STRING" id="229920.ADM99_02175"/>
<dbReference type="GO" id="GO:0005524">
    <property type="term" value="F:ATP binding"/>
    <property type="evidence" value="ECO:0007669"/>
    <property type="project" value="UniProtKB-UniRule"/>
</dbReference>
<dbReference type="NCBIfam" id="TIGR00681">
    <property type="entry name" value="kdpC"/>
    <property type="match status" value="1"/>
</dbReference>
<keyword evidence="5 11" id="KW-0547">Nucleotide-binding</keyword>
<keyword evidence="10 11" id="KW-0472">Membrane</keyword>
<evidence type="ECO:0000256" key="3">
    <source>
        <dbReference type="ARBA" id="ARBA00022538"/>
    </source>
</evidence>
<keyword evidence="4 11" id="KW-0812">Transmembrane</keyword>
<dbReference type="OrthoDB" id="9809491at2"/>
<dbReference type="GO" id="GO:0005886">
    <property type="term" value="C:plasma membrane"/>
    <property type="evidence" value="ECO:0007669"/>
    <property type="project" value="UniProtKB-SubCell"/>
</dbReference>
<comment type="similarity">
    <text evidence="11">Belongs to the KdpC family.</text>
</comment>
<evidence type="ECO:0000256" key="4">
    <source>
        <dbReference type="ARBA" id="ARBA00022692"/>
    </source>
</evidence>
<organism evidence="12 13">
    <name type="scientific">Leptolinea tardivitalis</name>
    <dbReference type="NCBI Taxonomy" id="229920"/>
    <lineage>
        <taxon>Bacteria</taxon>
        <taxon>Bacillati</taxon>
        <taxon>Chloroflexota</taxon>
        <taxon>Anaerolineae</taxon>
        <taxon>Anaerolineales</taxon>
        <taxon>Anaerolineaceae</taxon>
        <taxon>Leptolinea</taxon>
    </lineage>
</organism>
<evidence type="ECO:0000313" key="12">
    <source>
        <dbReference type="EMBL" id="KPL74061.1"/>
    </source>
</evidence>
<evidence type="ECO:0000256" key="1">
    <source>
        <dbReference type="ARBA" id="ARBA00022448"/>
    </source>
</evidence>
<sequence length="192" mass="20598">MNWRIVKQSLVFLLSFAILTGLVYPALITGIAQVVFPWQSNGSPVKTAGGETIGLQNIGQSFTGPAYFWSRPSSTEGSPYNAGASGGSNWSALNPKLKEAASQHLMDLEDGNGSISLSVPMDMLTSSASGLDPHISPAAALIQVSRVARARGLTEEQVRNLVYSHIENRDFYLLGEPRVNVLQLNLALDALK</sequence>
<name>A0A0P6X2X1_9CHLR</name>
<comment type="subunit">
    <text evidence="11">The system is composed of three essential subunits: KdpA, KdpB and KdpC.</text>
</comment>
<accession>A0A0P6X2X1</accession>
<dbReference type="NCBIfam" id="NF001454">
    <property type="entry name" value="PRK00315.1"/>
    <property type="match status" value="1"/>
</dbReference>
<keyword evidence="8 11" id="KW-1133">Transmembrane helix</keyword>
<evidence type="ECO:0000256" key="8">
    <source>
        <dbReference type="ARBA" id="ARBA00022989"/>
    </source>
</evidence>
<evidence type="ECO:0000256" key="5">
    <source>
        <dbReference type="ARBA" id="ARBA00022741"/>
    </source>
</evidence>
<keyword evidence="9 11" id="KW-0406">Ion transport</keyword>
<reference evidence="12 13" key="1">
    <citation type="submission" date="2015-07" db="EMBL/GenBank/DDBJ databases">
        <title>Genome sequence of Leptolinea tardivitalis DSM 16556.</title>
        <authorList>
            <person name="Hemp J."/>
            <person name="Ward L.M."/>
            <person name="Pace L.A."/>
            <person name="Fischer W.W."/>
        </authorList>
    </citation>
    <scope>NUCLEOTIDE SEQUENCE [LARGE SCALE GENOMIC DNA]</scope>
    <source>
        <strain evidence="12 13">YMTK-2</strain>
    </source>
</reference>
<dbReference type="EMBL" id="LGCK01000004">
    <property type="protein sequence ID" value="KPL74061.1"/>
    <property type="molecule type" value="Genomic_DNA"/>
</dbReference>
<evidence type="ECO:0000256" key="2">
    <source>
        <dbReference type="ARBA" id="ARBA00022475"/>
    </source>
</evidence>
<comment type="function">
    <text evidence="11">Part of the high-affinity ATP-driven potassium transport (or Kdp) system, which catalyzes the hydrolysis of ATP coupled with the electrogenic transport of potassium into the cytoplasm. This subunit acts as a catalytic chaperone that increases the ATP-binding affinity of the ATP-hydrolyzing subunit KdpB by the formation of a transient KdpB/KdpC/ATP ternary complex.</text>
</comment>
<dbReference type="PIRSF" id="PIRSF001296">
    <property type="entry name" value="K_ATPase_KdpC"/>
    <property type="match status" value="1"/>
</dbReference>
<keyword evidence="2 11" id="KW-1003">Cell membrane</keyword>
<keyword evidence="7 11" id="KW-0630">Potassium</keyword>
<gene>
    <name evidence="11" type="primary">kdpC</name>
    <name evidence="12" type="ORF">ADM99_02175</name>
</gene>
<evidence type="ECO:0000256" key="10">
    <source>
        <dbReference type="ARBA" id="ARBA00023136"/>
    </source>
</evidence>
<evidence type="ECO:0000313" key="13">
    <source>
        <dbReference type="Proteomes" id="UP000050430"/>
    </source>
</evidence>
<evidence type="ECO:0000256" key="11">
    <source>
        <dbReference type="HAMAP-Rule" id="MF_00276"/>
    </source>
</evidence>
<dbReference type="PANTHER" id="PTHR30042:SF2">
    <property type="entry name" value="POTASSIUM-TRANSPORTING ATPASE KDPC SUBUNIT"/>
    <property type="match status" value="1"/>
</dbReference>
<dbReference type="Pfam" id="PF02669">
    <property type="entry name" value="KdpC"/>
    <property type="match status" value="1"/>
</dbReference>
<keyword evidence="3 11" id="KW-0633">Potassium transport</keyword>
<keyword evidence="1 11" id="KW-0813">Transport</keyword>
<dbReference type="AlphaFoldDB" id="A0A0P6X2X1"/>
<dbReference type="RefSeq" id="WP_062423034.1">
    <property type="nucleotide sequence ID" value="NZ_BBYA01000012.1"/>
</dbReference>
<dbReference type="Proteomes" id="UP000050430">
    <property type="component" value="Unassembled WGS sequence"/>
</dbReference>
<comment type="caution">
    <text evidence="12">The sequence shown here is derived from an EMBL/GenBank/DDBJ whole genome shotgun (WGS) entry which is preliminary data.</text>
</comment>
<dbReference type="InterPro" id="IPR003820">
    <property type="entry name" value="KdpC"/>
</dbReference>
<dbReference type="HAMAP" id="MF_00276">
    <property type="entry name" value="KdpC"/>
    <property type="match status" value="1"/>
</dbReference>
<protein>
    <recommendedName>
        <fullName evidence="11">Potassium-transporting ATPase KdpC subunit</fullName>
    </recommendedName>
    <alternativeName>
        <fullName evidence="11">ATP phosphohydrolase [potassium-transporting] C chain</fullName>
    </alternativeName>
    <alternativeName>
        <fullName evidence="11">Potassium-binding and translocating subunit C</fullName>
    </alternativeName>
    <alternativeName>
        <fullName evidence="11">Potassium-translocating ATPase C chain</fullName>
    </alternativeName>
</protein>
<comment type="subcellular location">
    <subcellularLocation>
        <location evidence="11">Cell membrane</location>
        <topology evidence="11">Single-pass membrane protein</topology>
    </subcellularLocation>
</comment>
<dbReference type="PATRIC" id="fig|229920.5.peg.3360"/>
<dbReference type="PANTHER" id="PTHR30042">
    <property type="entry name" value="POTASSIUM-TRANSPORTING ATPASE C CHAIN"/>
    <property type="match status" value="1"/>
</dbReference>
<keyword evidence="6 11" id="KW-0067">ATP-binding</keyword>
<proteinExistence type="inferred from homology"/>